<dbReference type="GO" id="GO:0015031">
    <property type="term" value="P:protein transport"/>
    <property type="evidence" value="ECO:0007669"/>
    <property type="project" value="InterPro"/>
</dbReference>
<keyword evidence="4 7" id="KW-1133">Transmembrane helix</keyword>
<feature type="transmembrane region" description="Helical" evidence="7">
    <location>
        <begin position="52"/>
        <end position="72"/>
    </location>
</feature>
<keyword evidence="5 7" id="KW-0472">Membrane</keyword>
<sequence length="296" mass="33199">MAAFGHTFPFYADPKPTFPMDTTLSVIITIFLTALVTFIIILPGIRGKTRLFWLLRVVTSLFIGAVILGIPVHQLNETINYNEEFTWHLGGNYAEEYTKALEKGLPDPVLYLAEKFTPRSPCGLYNQYRLAGHYSSAMLWVAFLCWLLANVMLSMPVLIYGGHMLLAAGIFQLLALLFFSMATSFSAHCPLRLGTAVLRTHHGPAFWITLTTGLLCVLLGLVMVVAHRMQPHRLKAFFNQSAEDLTLKWSPEEGELLSPRYRFMAESPEPQDIPLSETSSEVCCKEKHPKDSDCAL</sequence>
<evidence type="ECO:0000256" key="5">
    <source>
        <dbReference type="ARBA" id="ARBA00023136"/>
    </source>
</evidence>
<dbReference type="Ensembl" id="ENSCCNT00000023086.1">
    <property type="protein sequence ID" value="ENSCCNP00000017729.1"/>
    <property type="gene ID" value="ENSCCNG00000017990.1"/>
</dbReference>
<dbReference type="OrthoDB" id="10042652at2759"/>
<evidence type="ECO:0000313" key="8">
    <source>
        <dbReference type="Ensembl" id="ENSCCNP00000017729.1"/>
    </source>
</evidence>
<reference evidence="9" key="2">
    <citation type="submission" date="2025-04" db="UniProtKB">
        <authorList>
            <consortium name="RefSeq"/>
        </authorList>
    </citation>
    <scope>IDENTIFICATION</scope>
    <source>
        <tissue evidence="9">Leukocyte</tissue>
    </source>
</reference>
<protein>
    <submittedName>
        <fullName evidence="9">Dual oxidase maturation factor 1 isoform X2</fullName>
    </submittedName>
</protein>
<dbReference type="CTD" id="90527"/>
<dbReference type="PANTHER" id="PTHR31158">
    <property type="entry name" value="DUAL OXIDASE 2"/>
    <property type="match status" value="1"/>
</dbReference>
<dbReference type="InterPro" id="IPR018469">
    <property type="entry name" value="Dual_oxidase_maturation_fac"/>
</dbReference>
<comment type="subcellular location">
    <subcellularLocation>
        <location evidence="1">Membrane</location>
        <topology evidence="1">Multi-pass membrane protein</topology>
    </subcellularLocation>
</comment>
<dbReference type="PANTHER" id="PTHR31158:SF3">
    <property type="entry name" value="DUAL OXIDASE MATURATION FACTOR 1"/>
    <property type="match status" value="1"/>
</dbReference>
<evidence type="ECO:0000256" key="6">
    <source>
        <dbReference type="ARBA" id="ARBA00023180"/>
    </source>
</evidence>
<proteinExistence type="inferred from homology"/>
<keyword evidence="3 7" id="KW-0812">Transmembrane</keyword>
<gene>
    <name evidence="8 9" type="primary">Duoxa1</name>
</gene>
<organism evidence="9">
    <name type="scientific">Castor canadensis</name>
    <name type="common">American beaver</name>
    <dbReference type="NCBI Taxonomy" id="51338"/>
    <lineage>
        <taxon>Eukaryota</taxon>
        <taxon>Metazoa</taxon>
        <taxon>Chordata</taxon>
        <taxon>Craniata</taxon>
        <taxon>Vertebrata</taxon>
        <taxon>Euteleostomi</taxon>
        <taxon>Mammalia</taxon>
        <taxon>Eutheria</taxon>
        <taxon>Euarchontoglires</taxon>
        <taxon>Glires</taxon>
        <taxon>Rodentia</taxon>
        <taxon>Castorimorpha</taxon>
        <taxon>Castoridae</taxon>
        <taxon>Castor</taxon>
    </lineage>
</organism>
<evidence type="ECO:0000256" key="1">
    <source>
        <dbReference type="ARBA" id="ARBA00004141"/>
    </source>
</evidence>
<dbReference type="GO" id="GO:0005789">
    <property type="term" value="C:endoplasmic reticulum membrane"/>
    <property type="evidence" value="ECO:0007669"/>
    <property type="project" value="InterPro"/>
</dbReference>
<dbReference type="Pfam" id="PF10204">
    <property type="entry name" value="DuoxA"/>
    <property type="match status" value="2"/>
</dbReference>
<comment type="similarity">
    <text evidence="2">Belongs to the DUOXA family.</text>
</comment>
<feature type="transmembrane region" description="Helical" evidence="7">
    <location>
        <begin position="134"/>
        <end position="153"/>
    </location>
</feature>
<dbReference type="RefSeq" id="XP_020029105.1">
    <property type="nucleotide sequence ID" value="XM_020173516.1"/>
</dbReference>
<keyword evidence="6" id="KW-0325">Glycoprotein</keyword>
<evidence type="ECO:0000256" key="3">
    <source>
        <dbReference type="ARBA" id="ARBA00022692"/>
    </source>
</evidence>
<accession>A0A8B7VEE4</accession>
<evidence type="ECO:0000256" key="2">
    <source>
        <dbReference type="ARBA" id="ARBA00009816"/>
    </source>
</evidence>
<reference evidence="8" key="1">
    <citation type="submission" date="2023-09" db="UniProtKB">
        <authorList>
            <consortium name="Ensembl"/>
        </authorList>
    </citation>
    <scope>IDENTIFICATION</scope>
</reference>
<name>A0A8B7VEE4_CASCN</name>
<feature type="transmembrane region" description="Helical" evidence="7">
    <location>
        <begin position="165"/>
        <end position="185"/>
    </location>
</feature>
<evidence type="ECO:0000256" key="7">
    <source>
        <dbReference type="SAM" id="Phobius"/>
    </source>
</evidence>
<evidence type="ECO:0000256" key="4">
    <source>
        <dbReference type="ARBA" id="ARBA00022989"/>
    </source>
</evidence>
<dbReference type="AlphaFoldDB" id="A0A8B7VEE4"/>
<feature type="transmembrane region" description="Helical" evidence="7">
    <location>
        <begin position="205"/>
        <end position="226"/>
    </location>
</feature>
<evidence type="ECO:0000313" key="9">
    <source>
        <dbReference type="RefSeq" id="XP_020029105.1"/>
    </source>
</evidence>
<feature type="transmembrane region" description="Helical" evidence="7">
    <location>
        <begin position="24"/>
        <end position="45"/>
    </location>
</feature>